<feature type="non-terminal residue" evidence="1">
    <location>
        <position position="1"/>
    </location>
</feature>
<reference evidence="1" key="1">
    <citation type="journal article" date="2008" name="BMC Evol. Biol.">
        <title>Suprafamilial relationships among Rodentia and the phylogenetic effect of removing fast-evolving nucleotides in mitochondrial, exon and intron fragments.</title>
        <authorList>
            <person name="Montgelard C."/>
            <person name="Forty E."/>
            <person name="Arnal V."/>
            <person name="Matthee C.A."/>
        </authorList>
    </citation>
    <scope>NUCLEOTIDE SEQUENCE</scope>
</reference>
<name>B7FCL6_MICAR</name>
<gene>
    <name evidence="1" type="primary">sptbn</name>
</gene>
<feature type="non-terminal residue" evidence="1">
    <location>
        <position position="32"/>
    </location>
</feature>
<dbReference type="AlphaFoldDB" id="B7FCL6"/>
<organism evidence="1">
    <name type="scientific">Microtus arvalis</name>
    <name type="common">Common vole</name>
    <name type="synonym">Field vole</name>
    <dbReference type="NCBI Taxonomy" id="47230"/>
    <lineage>
        <taxon>Eukaryota</taxon>
        <taxon>Metazoa</taxon>
        <taxon>Chordata</taxon>
        <taxon>Craniata</taxon>
        <taxon>Vertebrata</taxon>
        <taxon>Euteleostomi</taxon>
        <taxon>Mammalia</taxon>
        <taxon>Eutheria</taxon>
        <taxon>Euarchontoglires</taxon>
        <taxon>Glires</taxon>
        <taxon>Rodentia</taxon>
        <taxon>Myomorpha</taxon>
        <taxon>Muroidea</taxon>
        <taxon>Cricetidae</taxon>
        <taxon>Arvicolinae</taxon>
        <taxon>Microtus</taxon>
    </lineage>
</organism>
<sequence length="32" mass="3616">LCPEVCNRWGRLQALRPPGHPRPRCPHGVLLS</sequence>
<evidence type="ECO:0000313" key="1">
    <source>
        <dbReference type="EMBL" id="CAP58932.1"/>
    </source>
</evidence>
<dbReference type="EMBL" id="AM909798">
    <property type="protein sequence ID" value="CAP58932.1"/>
    <property type="molecule type" value="Genomic_DNA"/>
</dbReference>
<accession>B7FCL6</accession>
<protein>
    <submittedName>
        <fullName evidence="1">Beta spectrin1 protein</fullName>
    </submittedName>
</protein>
<proteinExistence type="predicted"/>